<feature type="transmembrane region" description="Helical" evidence="1">
    <location>
        <begin position="55"/>
        <end position="75"/>
    </location>
</feature>
<evidence type="ECO:0000313" key="2">
    <source>
        <dbReference type="EMBL" id="RXH78430.1"/>
    </source>
</evidence>
<comment type="caution">
    <text evidence="2">The sequence shown here is derived from an EMBL/GenBank/DDBJ whole genome shotgun (WGS) entry which is preliminary data.</text>
</comment>
<proteinExistence type="predicted"/>
<keyword evidence="3" id="KW-1185">Reference proteome</keyword>
<keyword evidence="1" id="KW-1133">Transmembrane helix</keyword>
<reference evidence="2 3" key="1">
    <citation type="submission" date="2018-10" db="EMBL/GenBank/DDBJ databases">
        <title>A high-quality apple genome assembly.</title>
        <authorList>
            <person name="Hu J."/>
        </authorList>
    </citation>
    <scope>NUCLEOTIDE SEQUENCE [LARGE SCALE GENOMIC DNA]</scope>
    <source>
        <strain evidence="3">cv. HFTH1</strain>
        <tissue evidence="2">Young leaf</tissue>
    </source>
</reference>
<evidence type="ECO:0000313" key="3">
    <source>
        <dbReference type="Proteomes" id="UP000290289"/>
    </source>
</evidence>
<dbReference type="AlphaFoldDB" id="A0A498I5D5"/>
<gene>
    <name evidence="2" type="ORF">DVH24_001948</name>
</gene>
<organism evidence="2 3">
    <name type="scientific">Malus domestica</name>
    <name type="common">Apple</name>
    <name type="synonym">Pyrus malus</name>
    <dbReference type="NCBI Taxonomy" id="3750"/>
    <lineage>
        <taxon>Eukaryota</taxon>
        <taxon>Viridiplantae</taxon>
        <taxon>Streptophyta</taxon>
        <taxon>Embryophyta</taxon>
        <taxon>Tracheophyta</taxon>
        <taxon>Spermatophyta</taxon>
        <taxon>Magnoliopsida</taxon>
        <taxon>eudicotyledons</taxon>
        <taxon>Gunneridae</taxon>
        <taxon>Pentapetalae</taxon>
        <taxon>rosids</taxon>
        <taxon>fabids</taxon>
        <taxon>Rosales</taxon>
        <taxon>Rosaceae</taxon>
        <taxon>Amygdaloideae</taxon>
        <taxon>Maleae</taxon>
        <taxon>Malus</taxon>
    </lineage>
</organism>
<dbReference type="EMBL" id="RDQH01000339">
    <property type="protein sequence ID" value="RXH78430.1"/>
    <property type="molecule type" value="Genomic_DNA"/>
</dbReference>
<name>A0A498I5D5_MALDO</name>
<accession>A0A498I5D5</accession>
<keyword evidence="1" id="KW-0472">Membrane</keyword>
<evidence type="ECO:0000256" key="1">
    <source>
        <dbReference type="SAM" id="Phobius"/>
    </source>
</evidence>
<protein>
    <submittedName>
        <fullName evidence="2">Uncharacterized protein</fullName>
    </submittedName>
</protein>
<dbReference type="Proteomes" id="UP000290289">
    <property type="component" value="Chromosome 13"/>
</dbReference>
<sequence length="130" mass="14836">MGHQSWDCSRANSLNFRVLMEPEASELPKCLVLDRDGNIHIRHIGSTPMGDVGCYIYTCLIIICSISYICLTIIVEKATRRTVMAREGDGKDDDAERRGEREGQVREIGEQNRLIIRAFWLVLLSRRIPC</sequence>
<keyword evidence="1" id="KW-0812">Transmembrane</keyword>